<dbReference type="InterPro" id="IPR011109">
    <property type="entry name" value="DNA_bind_recombinase_dom"/>
</dbReference>
<dbReference type="PROSITE" id="PS51736">
    <property type="entry name" value="RECOMBINASES_3"/>
    <property type="match status" value="1"/>
</dbReference>
<dbReference type="InterPro" id="IPR050639">
    <property type="entry name" value="SSR_resolvase"/>
</dbReference>
<comment type="caution">
    <text evidence="4">The sequence shown here is derived from an EMBL/GenBank/DDBJ whole genome shotgun (WGS) entry which is preliminary data.</text>
</comment>
<dbReference type="Gene3D" id="3.40.50.1390">
    <property type="entry name" value="Resolvase, N-terminal catalytic domain"/>
    <property type="match status" value="1"/>
</dbReference>
<dbReference type="PANTHER" id="PTHR30461:SF23">
    <property type="entry name" value="DNA RECOMBINASE-RELATED"/>
    <property type="match status" value="1"/>
</dbReference>
<dbReference type="RefSeq" id="WP_107000199.1">
    <property type="nucleotide sequence ID" value="NZ_PYLO01000001.1"/>
</dbReference>
<dbReference type="InterPro" id="IPR038109">
    <property type="entry name" value="DNA_bind_recomb_sf"/>
</dbReference>
<dbReference type="Gene3D" id="3.90.1750.20">
    <property type="entry name" value="Putative Large Serine Recombinase, Chain B, Domain 2"/>
    <property type="match status" value="1"/>
</dbReference>
<reference evidence="4 5" key="1">
    <citation type="submission" date="2018-03" db="EMBL/GenBank/DDBJ databases">
        <title>Lachnoclostridium SNUG30386 gen.nov., sp.nov., isolated from human faeces.</title>
        <authorList>
            <person name="Seo B."/>
            <person name="Jeon K."/>
            <person name="Ko G."/>
        </authorList>
    </citation>
    <scope>NUCLEOTIDE SEQUENCE [LARGE SCALE GENOMIC DNA]</scope>
    <source>
        <strain evidence="4 5">SNUG30386</strain>
    </source>
</reference>
<feature type="coiled-coil region" evidence="1">
    <location>
        <begin position="486"/>
        <end position="566"/>
    </location>
</feature>
<dbReference type="Pfam" id="PF07508">
    <property type="entry name" value="Recombinase"/>
    <property type="match status" value="1"/>
</dbReference>
<evidence type="ECO:0000259" key="3">
    <source>
        <dbReference type="PROSITE" id="PS51737"/>
    </source>
</evidence>
<keyword evidence="5" id="KW-1185">Reference proteome</keyword>
<accession>A0A2T3FUW4</accession>
<evidence type="ECO:0000259" key="2">
    <source>
        <dbReference type="PROSITE" id="PS51736"/>
    </source>
</evidence>
<gene>
    <name evidence="4" type="ORF">C7U56_03800</name>
</gene>
<feature type="domain" description="Recombinase" evidence="3">
    <location>
        <begin position="196"/>
        <end position="322"/>
    </location>
</feature>
<dbReference type="EMBL" id="PYLO01000001">
    <property type="protein sequence ID" value="PST39050.1"/>
    <property type="molecule type" value="Genomic_DNA"/>
</dbReference>
<proteinExistence type="predicted"/>
<name>A0A2T3FUW4_9CLOT</name>
<dbReference type="Pfam" id="PF00239">
    <property type="entry name" value="Resolvase"/>
    <property type="match status" value="1"/>
</dbReference>
<dbReference type="InterPro" id="IPR006119">
    <property type="entry name" value="Resolv_N"/>
</dbReference>
<protein>
    <recommendedName>
        <fullName evidence="6">Recombinase family protein</fullName>
    </recommendedName>
</protein>
<dbReference type="SUPFAM" id="SSF53041">
    <property type="entry name" value="Resolvase-like"/>
    <property type="match status" value="1"/>
</dbReference>
<evidence type="ECO:0000256" key="1">
    <source>
        <dbReference type="SAM" id="Coils"/>
    </source>
</evidence>
<evidence type="ECO:0000313" key="4">
    <source>
        <dbReference type="EMBL" id="PST39050.1"/>
    </source>
</evidence>
<evidence type="ECO:0000313" key="5">
    <source>
        <dbReference type="Proteomes" id="UP000241048"/>
    </source>
</evidence>
<feature type="domain" description="Resolvase/invertase-type recombinase catalytic" evidence="2">
    <location>
        <begin position="37"/>
        <end position="187"/>
    </location>
</feature>
<dbReference type="InterPro" id="IPR036162">
    <property type="entry name" value="Resolvase-like_N_sf"/>
</dbReference>
<dbReference type="PROSITE" id="PS51737">
    <property type="entry name" value="RECOMBINASE_DNA_BIND"/>
    <property type="match status" value="1"/>
</dbReference>
<dbReference type="SMART" id="SM00857">
    <property type="entry name" value="Resolvase"/>
    <property type="match status" value="1"/>
</dbReference>
<dbReference type="CDD" id="cd00338">
    <property type="entry name" value="Ser_Recombinase"/>
    <property type="match status" value="1"/>
</dbReference>
<dbReference type="PANTHER" id="PTHR30461">
    <property type="entry name" value="DNA-INVERTASE FROM LAMBDOID PROPHAGE"/>
    <property type="match status" value="1"/>
</dbReference>
<dbReference type="Proteomes" id="UP000241048">
    <property type="component" value="Unassembled WGS sequence"/>
</dbReference>
<sequence length="734" mass="84607">MNRQMTQGTVANNVQVIPATKRRVSAGGQLKKAKDIRVAAYGRVSTDELAQQTSYEGQKSYYTKLINEKEGWTFAGMYADEAISGTNRNHRTEFNQMMQDALDGKIDYIITKSISRFARNTVDTLNCVRQLRQCDPPIGVYFEKENIDTLDASGELLLTILSALAQEESNSISKNISWSIQKRFQEGIAFGNPRSVYGYTDGETNKDWVIVEEQAKVVRFIFDEFLLGKSSYKISNELNEKEIPSSKGTKWQSESVDFILRNEKYVGDCEMQKTVTVDFLSHKTIPNNGEAPKFYVTDHHVPIINRAVWMRAQEILAHRKKNRTKKKDEKREKRVGKDVFDNLVCGKCGAPFYRRTLQARATHFEDDRCLDACRSELLAQGSSPDDYYERYYYTYPVWRCSSLKDTSPTNDGPFMGKADPDVAWHPIYIGEGDAKCPSHFVYETAVKQSFMEMLYAIKRDHEENGENAWIDSEFRMIYQKVQEHVAERDSSRKTELDEQILQLEEKMAQMQGRLKEAVERGHQKASPEIDTYERLVDDLRERLNEKMDERQQLSQEEQLLSEMKHNYDFFIRCLEALPEINKAGMKLNVNGLDTDGSCLRDFGGKARSKILSDIRRGKRKMGADRVEQAPDFLEFEKGVYFAFIKEGIVDGDVITYTTNFGVKLTSTGNSRTLMAFIGFRRCNPNKTVEVLMDGWQVNGLCIRYHREKRKEKTAHTLMIRKRKAQERALLEQEA</sequence>
<dbReference type="GO" id="GO:0000150">
    <property type="term" value="F:DNA strand exchange activity"/>
    <property type="evidence" value="ECO:0007669"/>
    <property type="project" value="InterPro"/>
</dbReference>
<keyword evidence="1" id="KW-0175">Coiled coil</keyword>
<dbReference type="GO" id="GO:0003677">
    <property type="term" value="F:DNA binding"/>
    <property type="evidence" value="ECO:0007669"/>
    <property type="project" value="InterPro"/>
</dbReference>
<evidence type="ECO:0008006" key="6">
    <source>
        <dbReference type="Google" id="ProtNLM"/>
    </source>
</evidence>
<organism evidence="4 5">
    <name type="scientific">Clostridium fessum</name>
    <dbReference type="NCBI Taxonomy" id="2126740"/>
    <lineage>
        <taxon>Bacteria</taxon>
        <taxon>Bacillati</taxon>
        <taxon>Bacillota</taxon>
        <taxon>Clostridia</taxon>
        <taxon>Eubacteriales</taxon>
        <taxon>Clostridiaceae</taxon>
        <taxon>Clostridium</taxon>
    </lineage>
</organism>
<dbReference type="AlphaFoldDB" id="A0A2T3FUW4"/>